<evidence type="ECO:0000256" key="5">
    <source>
        <dbReference type="ARBA" id="ARBA00022723"/>
    </source>
</evidence>
<dbReference type="SUPFAM" id="SSF56219">
    <property type="entry name" value="DNase I-like"/>
    <property type="match status" value="1"/>
</dbReference>
<dbReference type="Pfam" id="PF03372">
    <property type="entry name" value="Exo_endo_phos"/>
    <property type="match status" value="1"/>
</dbReference>
<keyword evidence="6" id="KW-0227">DNA damage</keyword>
<dbReference type="GO" id="GO:0004518">
    <property type="term" value="F:nuclease activity"/>
    <property type="evidence" value="ECO:0007669"/>
    <property type="project" value="UniProtKB-KW"/>
</dbReference>
<dbReference type="GO" id="GO:0070260">
    <property type="term" value="F:5'-tyrosyl-DNA phosphodiesterase activity"/>
    <property type="evidence" value="ECO:0007669"/>
    <property type="project" value="TreeGrafter"/>
</dbReference>
<dbReference type="GO" id="GO:0006302">
    <property type="term" value="P:double-strand break repair"/>
    <property type="evidence" value="ECO:0007669"/>
    <property type="project" value="TreeGrafter"/>
</dbReference>
<keyword evidence="8" id="KW-0460">Magnesium</keyword>
<reference evidence="12" key="2">
    <citation type="submission" date="2023-05" db="EMBL/GenBank/DDBJ databases">
        <authorList>
            <consortium name="Lawrence Berkeley National Laboratory"/>
            <person name="Steindorff A."/>
            <person name="Hensen N."/>
            <person name="Bonometti L."/>
            <person name="Westerberg I."/>
            <person name="Brannstrom I.O."/>
            <person name="Guillou S."/>
            <person name="Cros-Aarteil S."/>
            <person name="Calhoun S."/>
            <person name="Haridas S."/>
            <person name="Kuo A."/>
            <person name="Mondo S."/>
            <person name="Pangilinan J."/>
            <person name="Riley R."/>
            <person name="Labutti K."/>
            <person name="Andreopoulos B."/>
            <person name="Lipzen A."/>
            <person name="Chen C."/>
            <person name="Yanf M."/>
            <person name="Daum C."/>
            <person name="Ng V."/>
            <person name="Clum A."/>
            <person name="Ohm R."/>
            <person name="Martin F."/>
            <person name="Silar P."/>
            <person name="Natvig D."/>
            <person name="Lalanne C."/>
            <person name="Gautier V."/>
            <person name="Ament-Velasquez S.L."/>
            <person name="Kruys A."/>
            <person name="Hutchinson M.I."/>
            <person name="Powell A.J."/>
            <person name="Barry K."/>
            <person name="Miller A.N."/>
            <person name="Grigoriev I.V."/>
            <person name="Debuchy R."/>
            <person name="Gladieux P."/>
            <person name="Thoren M.H."/>
            <person name="Johannesson H."/>
        </authorList>
    </citation>
    <scope>NUCLEOTIDE SEQUENCE</scope>
    <source>
        <strain evidence="12">CBS 990.96</strain>
    </source>
</reference>
<comment type="cofactor">
    <cofactor evidence="2">
        <name>Mg(2+)</name>
        <dbReference type="ChEBI" id="CHEBI:18420"/>
    </cofactor>
</comment>
<comment type="caution">
    <text evidence="12">The sequence shown here is derived from an EMBL/GenBank/DDBJ whole genome shotgun (WGS) entry which is preliminary data.</text>
</comment>
<keyword evidence="4" id="KW-0540">Nuclease</keyword>
<keyword evidence="7" id="KW-0378">Hydrolase</keyword>
<keyword evidence="5" id="KW-0479">Metal-binding</keyword>
<comment type="subcellular location">
    <subcellularLocation>
        <location evidence="3">Nucleus</location>
        <location evidence="3">PML body</location>
    </subcellularLocation>
</comment>
<organism evidence="12 13">
    <name type="scientific">Podospora fimiseda</name>
    <dbReference type="NCBI Taxonomy" id="252190"/>
    <lineage>
        <taxon>Eukaryota</taxon>
        <taxon>Fungi</taxon>
        <taxon>Dikarya</taxon>
        <taxon>Ascomycota</taxon>
        <taxon>Pezizomycotina</taxon>
        <taxon>Sordariomycetes</taxon>
        <taxon>Sordariomycetidae</taxon>
        <taxon>Sordariales</taxon>
        <taxon>Podosporaceae</taxon>
        <taxon>Podospora</taxon>
    </lineage>
</organism>
<evidence type="ECO:0000256" key="8">
    <source>
        <dbReference type="ARBA" id="ARBA00022842"/>
    </source>
</evidence>
<name>A0AAN7BSY6_9PEZI</name>
<evidence type="ECO:0000256" key="4">
    <source>
        <dbReference type="ARBA" id="ARBA00022722"/>
    </source>
</evidence>
<dbReference type="CDD" id="cd09080">
    <property type="entry name" value="TDP2"/>
    <property type="match status" value="1"/>
</dbReference>
<evidence type="ECO:0000256" key="6">
    <source>
        <dbReference type="ARBA" id="ARBA00022763"/>
    </source>
</evidence>
<dbReference type="EMBL" id="MU865318">
    <property type="protein sequence ID" value="KAK4228488.1"/>
    <property type="molecule type" value="Genomic_DNA"/>
</dbReference>
<evidence type="ECO:0000256" key="9">
    <source>
        <dbReference type="ARBA" id="ARBA00023204"/>
    </source>
</evidence>
<dbReference type="GO" id="GO:0046872">
    <property type="term" value="F:metal ion binding"/>
    <property type="evidence" value="ECO:0007669"/>
    <property type="project" value="UniProtKB-KW"/>
</dbReference>
<dbReference type="InterPro" id="IPR036691">
    <property type="entry name" value="Endo/exonu/phosph_ase_sf"/>
</dbReference>
<dbReference type="Proteomes" id="UP001301958">
    <property type="component" value="Unassembled WGS sequence"/>
</dbReference>
<feature type="domain" description="Endonuclease/exonuclease/phosphatase" evidence="11">
    <location>
        <begin position="54"/>
        <end position="310"/>
    </location>
</feature>
<evidence type="ECO:0000256" key="1">
    <source>
        <dbReference type="ARBA" id="ARBA00001936"/>
    </source>
</evidence>
<evidence type="ECO:0000256" key="2">
    <source>
        <dbReference type="ARBA" id="ARBA00001946"/>
    </source>
</evidence>
<evidence type="ECO:0000313" key="13">
    <source>
        <dbReference type="Proteomes" id="UP001301958"/>
    </source>
</evidence>
<sequence length="322" mass="37277">MADNNDQELESQKAYQPYYTFLNDVWKPVSSSSSLDKPTSQDDTSQSEFLFSILSWNIDFQREFSEPRMKAALNHVHSLLLNNTPNTIIVFQEMEEVDLRIIQQQQWVRDGFWMTDLTKMMFWGLMKQKGTVMLISKSLNIKNVFRVHYDNTEMQRDGLFVDVELCNGRLLRVCTTHLESLRAKIPKRLGQMTTTAKYLKQADVGVVAGDMNAIQDFDSELPKENGLKDAYLESGGVEGDEGMTWGQMAFKIQRKQFGLTRMDKVLYCGRWAELKGFGWFGEGVEVEGEDEKREMMEELGEELERPWVTDHLGVRGDFRIVF</sequence>
<evidence type="ECO:0000313" key="12">
    <source>
        <dbReference type="EMBL" id="KAK4228488.1"/>
    </source>
</evidence>
<accession>A0AAN7BSY6</accession>
<proteinExistence type="predicted"/>
<dbReference type="InterPro" id="IPR051547">
    <property type="entry name" value="TDP2-like"/>
</dbReference>
<gene>
    <name evidence="12" type="ORF">QBC38DRAFT_361863</name>
</gene>
<keyword evidence="9" id="KW-0234">DNA repair</keyword>
<reference evidence="12" key="1">
    <citation type="journal article" date="2023" name="Mol. Phylogenet. Evol.">
        <title>Genome-scale phylogeny and comparative genomics of the fungal order Sordariales.</title>
        <authorList>
            <person name="Hensen N."/>
            <person name="Bonometti L."/>
            <person name="Westerberg I."/>
            <person name="Brannstrom I.O."/>
            <person name="Guillou S."/>
            <person name="Cros-Aarteil S."/>
            <person name="Calhoun S."/>
            <person name="Haridas S."/>
            <person name="Kuo A."/>
            <person name="Mondo S."/>
            <person name="Pangilinan J."/>
            <person name="Riley R."/>
            <person name="LaButti K."/>
            <person name="Andreopoulos B."/>
            <person name="Lipzen A."/>
            <person name="Chen C."/>
            <person name="Yan M."/>
            <person name="Daum C."/>
            <person name="Ng V."/>
            <person name="Clum A."/>
            <person name="Steindorff A."/>
            <person name="Ohm R.A."/>
            <person name="Martin F."/>
            <person name="Silar P."/>
            <person name="Natvig D.O."/>
            <person name="Lalanne C."/>
            <person name="Gautier V."/>
            <person name="Ament-Velasquez S.L."/>
            <person name="Kruys A."/>
            <person name="Hutchinson M.I."/>
            <person name="Powell A.J."/>
            <person name="Barry K."/>
            <person name="Miller A.N."/>
            <person name="Grigoriev I.V."/>
            <person name="Debuchy R."/>
            <person name="Gladieux P."/>
            <person name="Hiltunen Thoren M."/>
            <person name="Johannesson H."/>
        </authorList>
    </citation>
    <scope>NUCLEOTIDE SEQUENCE</scope>
    <source>
        <strain evidence="12">CBS 990.96</strain>
    </source>
</reference>
<evidence type="ECO:0000256" key="10">
    <source>
        <dbReference type="ARBA" id="ARBA00023242"/>
    </source>
</evidence>
<dbReference type="GO" id="GO:0005737">
    <property type="term" value="C:cytoplasm"/>
    <property type="evidence" value="ECO:0007669"/>
    <property type="project" value="TreeGrafter"/>
</dbReference>
<dbReference type="GO" id="GO:0003697">
    <property type="term" value="F:single-stranded DNA binding"/>
    <property type="evidence" value="ECO:0007669"/>
    <property type="project" value="TreeGrafter"/>
</dbReference>
<evidence type="ECO:0000256" key="3">
    <source>
        <dbReference type="ARBA" id="ARBA00004322"/>
    </source>
</evidence>
<evidence type="ECO:0000259" key="11">
    <source>
        <dbReference type="Pfam" id="PF03372"/>
    </source>
</evidence>
<comment type="cofactor">
    <cofactor evidence="1">
        <name>Mn(2+)</name>
        <dbReference type="ChEBI" id="CHEBI:29035"/>
    </cofactor>
</comment>
<dbReference type="InterPro" id="IPR005135">
    <property type="entry name" value="Endo/exonuclease/phosphatase"/>
</dbReference>
<dbReference type="PANTHER" id="PTHR15822:SF4">
    <property type="entry name" value="TYROSYL-DNA PHOSPHODIESTERASE 2"/>
    <property type="match status" value="1"/>
</dbReference>
<evidence type="ECO:0000256" key="7">
    <source>
        <dbReference type="ARBA" id="ARBA00022801"/>
    </source>
</evidence>
<keyword evidence="10" id="KW-0539">Nucleus</keyword>
<dbReference type="AlphaFoldDB" id="A0AAN7BSY6"/>
<keyword evidence="13" id="KW-1185">Reference proteome</keyword>
<dbReference type="Gene3D" id="3.60.10.10">
    <property type="entry name" value="Endonuclease/exonuclease/phosphatase"/>
    <property type="match status" value="1"/>
</dbReference>
<dbReference type="PANTHER" id="PTHR15822">
    <property type="entry name" value="TRAF AND TNF RECEPTOR-ASSOCIATED PROTEIN"/>
    <property type="match status" value="1"/>
</dbReference>
<protein>
    <submittedName>
        <fullName evidence="12">5'-tyrosyl-DNA phosphodiesterase</fullName>
    </submittedName>
</protein>